<keyword evidence="2" id="KW-1185">Reference proteome</keyword>
<name>A0A812S663_SYMPI</name>
<comment type="caution">
    <text evidence="1">The sequence shown here is derived from an EMBL/GenBank/DDBJ whole genome shotgun (WGS) entry which is preliminary data.</text>
</comment>
<reference evidence="1" key="1">
    <citation type="submission" date="2021-02" db="EMBL/GenBank/DDBJ databases">
        <authorList>
            <person name="Dougan E. K."/>
            <person name="Rhodes N."/>
            <person name="Thang M."/>
            <person name="Chan C."/>
        </authorList>
    </citation>
    <scope>NUCLEOTIDE SEQUENCE</scope>
</reference>
<accession>A0A812S663</accession>
<gene>
    <name evidence="1" type="primary">ARF1</name>
    <name evidence="1" type="ORF">SPIL2461_LOCUS11861</name>
</gene>
<protein>
    <submittedName>
        <fullName evidence="1">ARF1 protein</fullName>
    </submittedName>
</protein>
<proteinExistence type="predicted"/>
<evidence type="ECO:0000313" key="1">
    <source>
        <dbReference type="EMBL" id="CAE7469306.1"/>
    </source>
</evidence>
<sequence>MAAFVVYGAPPGRLYSEDISACAVQAFAALEAFVARGAAKVDKALDLTRCEKPSA</sequence>
<organism evidence="1 2">
    <name type="scientific">Symbiodinium pilosum</name>
    <name type="common">Dinoflagellate</name>
    <dbReference type="NCBI Taxonomy" id="2952"/>
    <lineage>
        <taxon>Eukaryota</taxon>
        <taxon>Sar</taxon>
        <taxon>Alveolata</taxon>
        <taxon>Dinophyceae</taxon>
        <taxon>Suessiales</taxon>
        <taxon>Symbiodiniaceae</taxon>
        <taxon>Symbiodinium</taxon>
    </lineage>
</organism>
<dbReference type="AlphaFoldDB" id="A0A812S663"/>
<evidence type="ECO:0000313" key="2">
    <source>
        <dbReference type="Proteomes" id="UP000649617"/>
    </source>
</evidence>
<dbReference type="EMBL" id="CAJNIZ010023447">
    <property type="protein sequence ID" value="CAE7469306.1"/>
    <property type="molecule type" value="Genomic_DNA"/>
</dbReference>
<dbReference type="Proteomes" id="UP000649617">
    <property type="component" value="Unassembled WGS sequence"/>
</dbReference>